<dbReference type="EMBL" id="CP018155">
    <property type="protein sequence ID" value="APG66029.1"/>
    <property type="molecule type" value="Genomic_DNA"/>
</dbReference>
<dbReference type="RefSeq" id="WP_072556551.1">
    <property type="nucleotide sequence ID" value="NZ_CP018155.1"/>
</dbReference>
<feature type="chain" id="PRO_5013289945" evidence="1">
    <location>
        <begin position="24"/>
        <end position="177"/>
    </location>
</feature>
<accession>A0A1L3JLQ5</accession>
<keyword evidence="3" id="KW-1185">Reference proteome</keyword>
<evidence type="ECO:0000313" key="2">
    <source>
        <dbReference type="EMBL" id="APG66029.1"/>
    </source>
</evidence>
<dbReference type="KEGG" id="ten:LPB136_11910"/>
<sequence>MKKSIFTIAIFAIALISSIEVSAQVFDPLDKSPMDVARFPYSWRDSDKIVRVTYSRPQLKGRTLDKLAPKGKVWRTGANEAAEITFYKDVTFGDKEVKAGTYTLFTIPGEGEWTVILSTAKNVWGSYSYRQEEDVVRVKGLVGKSDKNYEAFTIGFGDDMTMYLVFGKTLVSVTITE</sequence>
<organism evidence="2 3">
    <name type="scientific">Tenacibaculum todarodis</name>
    <dbReference type="NCBI Taxonomy" id="1850252"/>
    <lineage>
        <taxon>Bacteria</taxon>
        <taxon>Pseudomonadati</taxon>
        <taxon>Bacteroidota</taxon>
        <taxon>Flavobacteriia</taxon>
        <taxon>Flavobacteriales</taxon>
        <taxon>Flavobacteriaceae</taxon>
        <taxon>Tenacibaculum</taxon>
    </lineage>
</organism>
<dbReference type="STRING" id="1850252.LPB136_11910"/>
<keyword evidence="1" id="KW-0732">Signal</keyword>
<dbReference type="Proteomes" id="UP000181898">
    <property type="component" value="Chromosome"/>
</dbReference>
<proteinExistence type="predicted"/>
<feature type="signal peptide" evidence="1">
    <location>
        <begin position="1"/>
        <end position="23"/>
    </location>
</feature>
<name>A0A1L3JLQ5_9FLAO</name>
<dbReference type="Pfam" id="PF11138">
    <property type="entry name" value="DUF2911"/>
    <property type="match status" value="1"/>
</dbReference>
<evidence type="ECO:0000313" key="3">
    <source>
        <dbReference type="Proteomes" id="UP000181898"/>
    </source>
</evidence>
<dbReference type="AlphaFoldDB" id="A0A1L3JLQ5"/>
<dbReference type="InterPro" id="IPR021314">
    <property type="entry name" value="DUF2911"/>
</dbReference>
<reference evidence="2 3" key="1">
    <citation type="submission" date="2016-11" db="EMBL/GenBank/DDBJ databases">
        <title>Tenacibaculum sp. LPB0136, isolated from marine environment.</title>
        <authorList>
            <person name="Kim E."/>
            <person name="Yi H."/>
        </authorList>
    </citation>
    <scope>NUCLEOTIDE SEQUENCE [LARGE SCALE GENOMIC DNA]</scope>
    <source>
        <strain evidence="2 3">LPB0136</strain>
    </source>
</reference>
<dbReference type="OrthoDB" id="187854at2"/>
<protein>
    <submittedName>
        <fullName evidence="2">Asparagine synthetase B</fullName>
    </submittedName>
</protein>
<gene>
    <name evidence="2" type="ORF">LPB136_11910</name>
</gene>
<evidence type="ECO:0000256" key="1">
    <source>
        <dbReference type="SAM" id="SignalP"/>
    </source>
</evidence>